<dbReference type="Proteomes" id="UP001344906">
    <property type="component" value="Unassembled WGS sequence"/>
</dbReference>
<evidence type="ECO:0000256" key="1">
    <source>
        <dbReference type="SAM" id="Coils"/>
    </source>
</evidence>
<evidence type="ECO:0000256" key="3">
    <source>
        <dbReference type="SAM" id="Phobius"/>
    </source>
</evidence>
<evidence type="ECO:0000313" key="5">
    <source>
        <dbReference type="Proteomes" id="UP001344906"/>
    </source>
</evidence>
<gene>
    <name evidence="4" type="ORF">KDH_51270</name>
</gene>
<proteinExistence type="predicted"/>
<name>A0ABQ6FXI5_9CHLR</name>
<organism evidence="4 5">
    <name type="scientific">Dictyobacter halimunensis</name>
    <dbReference type="NCBI Taxonomy" id="3026934"/>
    <lineage>
        <taxon>Bacteria</taxon>
        <taxon>Bacillati</taxon>
        <taxon>Chloroflexota</taxon>
        <taxon>Ktedonobacteria</taxon>
        <taxon>Ktedonobacterales</taxon>
        <taxon>Dictyobacteraceae</taxon>
        <taxon>Dictyobacter</taxon>
    </lineage>
</organism>
<evidence type="ECO:0000256" key="2">
    <source>
        <dbReference type="SAM" id="MobiDB-lite"/>
    </source>
</evidence>
<protein>
    <submittedName>
        <fullName evidence="4">Uncharacterized protein</fullName>
    </submittedName>
</protein>
<accession>A0ABQ6FXI5</accession>
<feature type="coiled-coil region" evidence="1">
    <location>
        <begin position="30"/>
        <end position="57"/>
    </location>
</feature>
<dbReference type="Gene3D" id="1.20.120.20">
    <property type="entry name" value="Apolipoprotein"/>
    <property type="match status" value="1"/>
</dbReference>
<sequence length="344" mass="37754">MKSSQKKNIFQDAGRWVRVGTLSASTLAPLVDAAIERVRAQQEAEQAAADIRDAERKEKIAAFANGVQPDLRDAESREEITPFANEAQPDLQERLQSIGTALSDVLGDLRERSTNQSLLKRANELTEDFIARSNKFSQSLAERGSDLSHELGKRGSDFSHELGKRSNEFSQELGKRSRKAQRNIAQQDRKLWIFLGFGCGLTVAGIVTFMLMRRRLRDTNVSDDSPIQMSYDANLSTIHVSQPRGEIHAISNTASQPESHPFGEVKTVTDYDGPASDKSAEELATTAQAAPTDATFVGLASTKKYYPVETPLDQLGTADGTPVDVIYFSSEQEAQTQGFTAANV</sequence>
<feature type="region of interest" description="Disordered" evidence="2">
    <location>
        <begin position="141"/>
        <end position="174"/>
    </location>
</feature>
<dbReference type="RefSeq" id="WP_338254454.1">
    <property type="nucleotide sequence ID" value="NZ_BSRI01000002.1"/>
</dbReference>
<reference evidence="4 5" key="1">
    <citation type="submission" date="2023-02" db="EMBL/GenBank/DDBJ databases">
        <title>Dictyobacter halimunensis sp. nov., a new member of the class Ktedonobacteria from forest soil in a geothermal area.</title>
        <authorList>
            <person name="Rachmania M.K."/>
            <person name="Ningsih F."/>
            <person name="Sakai Y."/>
            <person name="Yabe S."/>
            <person name="Yokota A."/>
            <person name="Sjamsuridzal W."/>
        </authorList>
    </citation>
    <scope>NUCLEOTIDE SEQUENCE [LARGE SCALE GENOMIC DNA]</scope>
    <source>
        <strain evidence="4 5">S3.2.2.5</strain>
    </source>
</reference>
<keyword evidence="1" id="KW-0175">Coiled coil</keyword>
<dbReference type="EMBL" id="BSRI01000002">
    <property type="protein sequence ID" value="GLV58294.1"/>
    <property type="molecule type" value="Genomic_DNA"/>
</dbReference>
<feature type="transmembrane region" description="Helical" evidence="3">
    <location>
        <begin position="191"/>
        <end position="212"/>
    </location>
</feature>
<keyword evidence="5" id="KW-1185">Reference proteome</keyword>
<comment type="caution">
    <text evidence="4">The sequence shown here is derived from an EMBL/GenBank/DDBJ whole genome shotgun (WGS) entry which is preliminary data.</text>
</comment>
<feature type="compositionally biased region" description="Basic and acidic residues" evidence="2">
    <location>
        <begin position="143"/>
        <end position="167"/>
    </location>
</feature>
<keyword evidence="3" id="KW-0472">Membrane</keyword>
<keyword evidence="3" id="KW-1133">Transmembrane helix</keyword>
<evidence type="ECO:0000313" key="4">
    <source>
        <dbReference type="EMBL" id="GLV58294.1"/>
    </source>
</evidence>
<keyword evidence="3" id="KW-0812">Transmembrane</keyword>